<keyword evidence="2" id="KW-1185">Reference proteome</keyword>
<proteinExistence type="predicted"/>
<protein>
    <submittedName>
        <fullName evidence="1">SET domain-containing protein</fullName>
    </submittedName>
</protein>
<dbReference type="Proteomes" id="UP000814128">
    <property type="component" value="Unassembled WGS sequence"/>
</dbReference>
<comment type="caution">
    <text evidence="1">The sequence shown here is derived from an EMBL/GenBank/DDBJ whole genome shotgun (WGS) entry which is preliminary data.</text>
</comment>
<evidence type="ECO:0000313" key="2">
    <source>
        <dbReference type="Proteomes" id="UP000814128"/>
    </source>
</evidence>
<gene>
    <name evidence="1" type="ORF">K488DRAFT_39532</name>
</gene>
<reference evidence="1" key="2">
    <citation type="journal article" date="2022" name="New Phytol.">
        <title>Evolutionary transition to the ectomycorrhizal habit in the genomes of a hyperdiverse lineage of mushroom-forming fungi.</title>
        <authorList>
            <person name="Looney B."/>
            <person name="Miyauchi S."/>
            <person name="Morin E."/>
            <person name="Drula E."/>
            <person name="Courty P.E."/>
            <person name="Kohler A."/>
            <person name="Kuo A."/>
            <person name="LaButti K."/>
            <person name="Pangilinan J."/>
            <person name="Lipzen A."/>
            <person name="Riley R."/>
            <person name="Andreopoulos W."/>
            <person name="He G."/>
            <person name="Johnson J."/>
            <person name="Nolan M."/>
            <person name="Tritt A."/>
            <person name="Barry K.W."/>
            <person name="Grigoriev I.V."/>
            <person name="Nagy L.G."/>
            <person name="Hibbett D."/>
            <person name="Henrissat B."/>
            <person name="Matheny P.B."/>
            <person name="Labbe J."/>
            <person name="Martin F.M."/>
        </authorList>
    </citation>
    <scope>NUCLEOTIDE SEQUENCE</scope>
    <source>
        <strain evidence="1">EC-137</strain>
    </source>
</reference>
<sequence length="595" mass="64510">MSSFSDLRAKRKTKEVGSFLRAGGTSQFATTNDPISPIADAGSESLVPTETKSVSANSSLYRCLPLSVDIRVNLEDGRGIWAKKAFVAGDILFITKPHVHVLSTRNLELFCSSCTSSAPEGGLKRCTLCRVVWYCSTQCQNNDWSVHKKECDALQRWAAGAPSLDVAIPAEPIRCLGRLLWMKQKKKATSVWAKEIEAMQSHRTSLPPEAVEGHTHLAHAVVRYLGVNAPGELGAFGIQTAADIVDVVSRFTTNSLTLTTPSLTPLGIAVSPPFALINHSCDPNAVVVFPRASNDSRAQEPLMHVVAIRDIAPDEEIFTAYIDTTLPKPLRQIALRTAYNFECKCTLCNNEVPRDDPREAVDCPRSCGGTCPLPTEEDSPLRCIKCKAAVSTRGAIIDALRVGQEGLDKATALQISDTPKALQLTTNLLPILEGAKILPSSHPRLALMRLHQSLLLASFPVTPTQDALDNIVRTTAACVSALTAVLRAGHPIRALACAELGRLLAVDEPAPDVSRGKSVFPPSGPVRLRLAYDTLVQARSELLIGFGARNEGGEVGREVREMVVRIEKELEVWTQRMKDVMQDTPKPKGSKSLGR</sequence>
<name>A0ACB8QZJ4_9AGAM</name>
<dbReference type="EMBL" id="MU273465">
    <property type="protein sequence ID" value="KAI0037210.1"/>
    <property type="molecule type" value="Genomic_DNA"/>
</dbReference>
<reference evidence="1" key="1">
    <citation type="submission" date="2021-02" db="EMBL/GenBank/DDBJ databases">
        <authorList>
            <consortium name="DOE Joint Genome Institute"/>
            <person name="Ahrendt S."/>
            <person name="Looney B.P."/>
            <person name="Miyauchi S."/>
            <person name="Morin E."/>
            <person name="Drula E."/>
            <person name="Courty P.E."/>
            <person name="Chicoki N."/>
            <person name="Fauchery L."/>
            <person name="Kohler A."/>
            <person name="Kuo A."/>
            <person name="Labutti K."/>
            <person name="Pangilinan J."/>
            <person name="Lipzen A."/>
            <person name="Riley R."/>
            <person name="Andreopoulos W."/>
            <person name="He G."/>
            <person name="Johnson J."/>
            <person name="Barry K.W."/>
            <person name="Grigoriev I.V."/>
            <person name="Nagy L."/>
            <person name="Hibbett D."/>
            <person name="Henrissat B."/>
            <person name="Matheny P.B."/>
            <person name="Labbe J."/>
            <person name="Martin F."/>
        </authorList>
    </citation>
    <scope>NUCLEOTIDE SEQUENCE</scope>
    <source>
        <strain evidence="1">EC-137</strain>
    </source>
</reference>
<accession>A0ACB8QZJ4</accession>
<evidence type="ECO:0000313" key="1">
    <source>
        <dbReference type="EMBL" id="KAI0037210.1"/>
    </source>
</evidence>
<organism evidence="1 2">
    <name type="scientific">Vararia minispora EC-137</name>
    <dbReference type="NCBI Taxonomy" id="1314806"/>
    <lineage>
        <taxon>Eukaryota</taxon>
        <taxon>Fungi</taxon>
        <taxon>Dikarya</taxon>
        <taxon>Basidiomycota</taxon>
        <taxon>Agaricomycotina</taxon>
        <taxon>Agaricomycetes</taxon>
        <taxon>Russulales</taxon>
        <taxon>Lachnocladiaceae</taxon>
        <taxon>Vararia</taxon>
    </lineage>
</organism>